<accession>A0ACC3YXK8</accession>
<protein>
    <submittedName>
        <fullName evidence="1">G-patch domain-containing protein</fullName>
    </submittedName>
</protein>
<comment type="caution">
    <text evidence="1">The sequence shown here is derived from an EMBL/GenBank/DDBJ whole genome shotgun (WGS) entry which is preliminary data.</text>
</comment>
<dbReference type="Proteomes" id="UP000805649">
    <property type="component" value="Unassembled WGS sequence"/>
</dbReference>
<evidence type="ECO:0000313" key="1">
    <source>
        <dbReference type="EMBL" id="KAL0936665.1"/>
    </source>
</evidence>
<sequence>MPRRGKRGGAGAPPRNSPRPHSSRNTGRSASILAADASLNASTAAFTLQDEARSTAHRSSPWSTETQLRHRPVIFVSTGVVEPLKKLEEDILKNELTTQPKGDRPDRLSRLSTPANDATSLCQPESSVDLEQLYNTSGEHHVRKSTTSTTGKSGRNVEGQYTQDNLNLIGIKAQSEPVVEVPTPLPFFLDVTGHKNTDHKPEVRTQSRSPSPAVSDSSEEVILFRGRNKPVRDKDKPFNLGGIRTEIQVVEQTVNPTDDECIDLRASNSSRLKRTSCGTRSSKQRQEEDDIIADYISNIREHGDDEGLLPAKAYSRRDLGGSISESESIEESFHTIKASRSLNSMEDTPENAIADAGNSSDGSDTDYTPVSRKLHSNKEKAARNDNALLTVLETDTSYLGSIEQSHTEASLQSDITDRDADEDEMFNTAADRFANDLDDFDFMDWDRPALKRKKGKGAKGKVPIFDMSDSELESKMQAAWTNDRLKKAERKRERQTLRAQGLLGKHANPEDLRVKYPSGMGLDQIADELKAFLLGSNAILTLPPMDNHARKIIHELASKFNIKSKSTGSGQQRRPMLHRTFKTVKFAEESFDSAIARVGRKYFPRNDTALRAAVQRQSVRRGGGHAGVQYRDGEIVGGSAPELGSGNKGHAMLEKMGWSSGTALGALNNKGILQPVAHIVKRSKAGLG</sequence>
<reference evidence="1 2" key="1">
    <citation type="journal article" date="2020" name="Phytopathology">
        <title>Genome Sequence Resources of Colletotrichum truncatum, C. plurivorum, C. musicola, and C. sojae: Four Species Pathogenic to Soybean (Glycine max).</title>
        <authorList>
            <person name="Rogerio F."/>
            <person name="Boufleur T.R."/>
            <person name="Ciampi-Guillardi M."/>
            <person name="Sukno S.A."/>
            <person name="Thon M.R."/>
            <person name="Massola Junior N.S."/>
            <person name="Baroncelli R."/>
        </authorList>
    </citation>
    <scope>NUCLEOTIDE SEQUENCE [LARGE SCALE GENOMIC DNA]</scope>
    <source>
        <strain evidence="1 2">CMES1059</strain>
    </source>
</reference>
<proteinExistence type="predicted"/>
<organism evidence="1 2">
    <name type="scientific">Colletotrichum truncatum</name>
    <name type="common">Anthracnose fungus</name>
    <name type="synonym">Colletotrichum capsici</name>
    <dbReference type="NCBI Taxonomy" id="5467"/>
    <lineage>
        <taxon>Eukaryota</taxon>
        <taxon>Fungi</taxon>
        <taxon>Dikarya</taxon>
        <taxon>Ascomycota</taxon>
        <taxon>Pezizomycotina</taxon>
        <taxon>Sordariomycetes</taxon>
        <taxon>Hypocreomycetidae</taxon>
        <taxon>Glomerellales</taxon>
        <taxon>Glomerellaceae</taxon>
        <taxon>Colletotrichum</taxon>
        <taxon>Colletotrichum truncatum species complex</taxon>
    </lineage>
</organism>
<gene>
    <name evidence="1" type="ORF">CTRU02_208880</name>
</gene>
<keyword evidence="2" id="KW-1185">Reference proteome</keyword>
<dbReference type="EMBL" id="VUJX02000005">
    <property type="protein sequence ID" value="KAL0936665.1"/>
    <property type="molecule type" value="Genomic_DNA"/>
</dbReference>
<evidence type="ECO:0000313" key="2">
    <source>
        <dbReference type="Proteomes" id="UP000805649"/>
    </source>
</evidence>
<name>A0ACC3YXK8_COLTU</name>